<dbReference type="EC" id="2.7.13.3" evidence="2"/>
<proteinExistence type="predicted"/>
<dbReference type="InterPro" id="IPR011110">
    <property type="entry name" value="Reg_prop"/>
</dbReference>
<dbReference type="EMBL" id="JAPDPI010000019">
    <property type="protein sequence ID" value="MCW3806066.1"/>
    <property type="molecule type" value="Genomic_DNA"/>
</dbReference>
<dbReference type="SUPFAM" id="SSF55874">
    <property type="entry name" value="ATPase domain of HSP90 chaperone/DNA topoisomerase II/histidine kinase"/>
    <property type="match status" value="1"/>
</dbReference>
<dbReference type="PANTHER" id="PTHR43547:SF2">
    <property type="entry name" value="HYBRID SIGNAL TRANSDUCTION HISTIDINE KINASE C"/>
    <property type="match status" value="1"/>
</dbReference>
<dbReference type="InterPro" id="IPR003661">
    <property type="entry name" value="HisK_dim/P_dom"/>
</dbReference>
<dbReference type="InterPro" id="IPR036890">
    <property type="entry name" value="HATPase_C_sf"/>
</dbReference>
<dbReference type="InterPro" id="IPR003594">
    <property type="entry name" value="HATPase_dom"/>
</dbReference>
<dbReference type="Gene3D" id="2.130.10.10">
    <property type="entry name" value="YVTN repeat-like/Quinoprotein amine dehydrogenase"/>
    <property type="match status" value="3"/>
</dbReference>
<sequence length="1120" mass="128872">MLKYCLTILFLGLLLLADAQYKFTPLETDVGIDMTRSIFRDHRGYVWIGNQRLGLMRYDGYEIRRYLHQHNDTASMSSNAIYCIFEDSKKQLWIGTEDGLNRYVEEVDGFVNYYFKQPGQTNLSSSFINKIAEAPDSTLWVLTQNGLLSYDRGNDKFIYHVNSAQSDNAFTCIDWDSKGRMWCGTNNTNGLYRFNPLQSSFLFFPDAHPSRQVIGKKTLFIDSADNFWYGHMGVGLAKFHPDKGNYDYYPDGNTSTGTNGNIIYDILEVDSINLFIGIDQGGISILNRETDKFHHVTNNNFRYGNIGSNGVYCLHKDYEGIIWVGTSRGGVSFANPKEARFDTYYPMHFAQVGNDQQSYYPSYGFNSCFLEDFEGDIWIGMDGGGVNVFNRKSKKFTLLNKLLDLNLKVVRSLCQDSDGNIWITYWEGKIIKYNPQNNSYTLEEFQPPELVQLSANSYMRMFIDSKKRFWLAYTFGDVACYRPDKSFINQYFIGDSVRYMDPVLYESDDGEIYAASKDGVFLYDEQSDTMHKIVDVDNVVSMDFGGENDIWFGTLGGDLYSCNLEGKDLKKHIIHKNTAGLSIKAVAYVNKQVWISTDAGIVIYHTETHTTSAFDKNDGLHGNNFFMQSVLKANDGQLFFGGDNGFSAFYPEKMHSNDFVPPVYITDLYLSSEKKSLKDSILSRQRTEFVNTVELDWKSKLKLEFRFVAINLTFPVKNQYKFMLEGFDSSWNDASPLSRKAVYTNLNPGEYVFRVKASNNDGLWNEEGAGLSLIINPPFWKTTWFVAIEVLIVFILLYSFILHRERKMIRDKMKLQEKVTQRTKQIEEQKETLDKQNRLLEQQNDELESKQEELQVQNEELNRHRNHLQELVDEQTEDLIEAKEKAEESERLKSSFLANMSHEIRTPMNAIIGFSTLLTTPEISDDEKETFVPMIRDNSEVLLHLVEDILDFSLIESNQIKINCKEFNLNDLIENVFANFVFDDKVKGLDLRLKNTVESEELHLFSDEYRIRQILSNLMSNALKFTQKGFVELGSRKKDGMLELYVKDSGVGMTVEEQEVIFRQFVKLQKDQYSNIRGIGLGLSISKRLADLLHGQLSVFSKKDVGSEFVLTLPVEKLPS</sequence>
<keyword evidence="7" id="KW-0067">ATP-binding</keyword>
<dbReference type="Gene3D" id="1.10.287.130">
    <property type="match status" value="1"/>
</dbReference>
<dbReference type="Pfam" id="PF00512">
    <property type="entry name" value="HisKA"/>
    <property type="match status" value="1"/>
</dbReference>
<evidence type="ECO:0000313" key="8">
    <source>
        <dbReference type="Proteomes" id="UP001207408"/>
    </source>
</evidence>
<feature type="transmembrane region" description="Helical" evidence="5">
    <location>
        <begin position="784"/>
        <end position="803"/>
    </location>
</feature>
<dbReference type="Pfam" id="PF02518">
    <property type="entry name" value="HATPase_c"/>
    <property type="match status" value="1"/>
</dbReference>
<dbReference type="CDD" id="cd00082">
    <property type="entry name" value="HisKA"/>
    <property type="match status" value="1"/>
</dbReference>
<dbReference type="InterPro" id="IPR015943">
    <property type="entry name" value="WD40/YVTN_repeat-like_dom_sf"/>
</dbReference>
<comment type="caution">
    <text evidence="7">The sequence shown here is derived from an EMBL/GenBank/DDBJ whole genome shotgun (WGS) entry which is preliminary data.</text>
</comment>
<keyword evidence="3" id="KW-0597">Phosphoprotein</keyword>
<keyword evidence="5" id="KW-0472">Membrane</keyword>
<dbReference type="Pfam" id="PF07495">
    <property type="entry name" value="Y_Y_Y"/>
    <property type="match status" value="1"/>
</dbReference>
<protein>
    <recommendedName>
        <fullName evidence="2">histidine kinase</fullName>
        <ecNumber evidence="2">2.7.13.3</ecNumber>
    </recommendedName>
</protein>
<dbReference type="AlphaFoldDB" id="A0AAE3MDW5"/>
<dbReference type="PRINTS" id="PR00344">
    <property type="entry name" value="BCTRLSENSOR"/>
</dbReference>
<keyword evidence="4" id="KW-0175">Coiled coil</keyword>
<dbReference type="PANTHER" id="PTHR43547">
    <property type="entry name" value="TWO-COMPONENT HISTIDINE KINASE"/>
    <property type="match status" value="1"/>
</dbReference>
<dbReference type="InterPro" id="IPR013783">
    <property type="entry name" value="Ig-like_fold"/>
</dbReference>
<dbReference type="Gene3D" id="2.60.40.10">
    <property type="entry name" value="Immunoglobulins"/>
    <property type="match status" value="1"/>
</dbReference>
<evidence type="ECO:0000256" key="2">
    <source>
        <dbReference type="ARBA" id="ARBA00012438"/>
    </source>
</evidence>
<reference evidence="7" key="1">
    <citation type="submission" date="2022-10" db="EMBL/GenBank/DDBJ databases">
        <authorList>
            <person name="Yu W.X."/>
        </authorList>
    </citation>
    <scope>NUCLEOTIDE SEQUENCE</scope>
    <source>
        <strain evidence="7">D04</strain>
    </source>
</reference>
<keyword evidence="7" id="KW-0547">Nucleotide-binding</keyword>
<dbReference type="SUPFAM" id="SSF63829">
    <property type="entry name" value="Calcium-dependent phosphotriesterase"/>
    <property type="match status" value="2"/>
</dbReference>
<evidence type="ECO:0000256" key="5">
    <source>
        <dbReference type="SAM" id="Phobius"/>
    </source>
</evidence>
<dbReference type="SMART" id="SM00387">
    <property type="entry name" value="HATPase_c"/>
    <property type="match status" value="1"/>
</dbReference>
<feature type="domain" description="Histidine kinase" evidence="6">
    <location>
        <begin position="899"/>
        <end position="1117"/>
    </location>
</feature>
<feature type="coiled-coil region" evidence="4">
    <location>
        <begin position="812"/>
        <end position="892"/>
    </location>
</feature>
<keyword evidence="8" id="KW-1185">Reference proteome</keyword>
<dbReference type="InterPro" id="IPR005467">
    <property type="entry name" value="His_kinase_dom"/>
</dbReference>
<dbReference type="GO" id="GO:0000155">
    <property type="term" value="F:phosphorelay sensor kinase activity"/>
    <property type="evidence" value="ECO:0007669"/>
    <property type="project" value="InterPro"/>
</dbReference>
<dbReference type="Proteomes" id="UP001207408">
    <property type="component" value="Unassembled WGS sequence"/>
</dbReference>
<dbReference type="PROSITE" id="PS50109">
    <property type="entry name" value="HIS_KIN"/>
    <property type="match status" value="1"/>
</dbReference>
<dbReference type="RefSeq" id="WP_301199438.1">
    <property type="nucleotide sequence ID" value="NZ_JAPDPI010000019.1"/>
</dbReference>
<evidence type="ECO:0000256" key="3">
    <source>
        <dbReference type="ARBA" id="ARBA00022553"/>
    </source>
</evidence>
<gene>
    <name evidence="7" type="ORF">OM074_10540</name>
</gene>
<keyword evidence="5" id="KW-0812">Transmembrane</keyword>
<evidence type="ECO:0000313" key="7">
    <source>
        <dbReference type="EMBL" id="MCW3806066.1"/>
    </source>
</evidence>
<comment type="catalytic activity">
    <reaction evidence="1">
        <text>ATP + protein L-histidine = ADP + protein N-phospho-L-histidine.</text>
        <dbReference type="EC" id="2.7.13.3"/>
    </reaction>
</comment>
<evidence type="ECO:0000256" key="4">
    <source>
        <dbReference type="SAM" id="Coils"/>
    </source>
</evidence>
<name>A0AAE3MDW5_9BACT</name>
<dbReference type="Gene3D" id="3.30.565.10">
    <property type="entry name" value="Histidine kinase-like ATPase, C-terminal domain"/>
    <property type="match status" value="1"/>
</dbReference>
<organism evidence="7 8">
    <name type="scientific">Plebeiibacterium marinum</name>
    <dbReference type="NCBI Taxonomy" id="2992111"/>
    <lineage>
        <taxon>Bacteria</taxon>
        <taxon>Pseudomonadati</taxon>
        <taxon>Bacteroidota</taxon>
        <taxon>Bacteroidia</taxon>
        <taxon>Marinilabiliales</taxon>
        <taxon>Marinilabiliaceae</taxon>
        <taxon>Plebeiibacterium</taxon>
    </lineage>
</organism>
<accession>A0AAE3MDW5</accession>
<dbReference type="InterPro" id="IPR036097">
    <property type="entry name" value="HisK_dim/P_sf"/>
</dbReference>
<dbReference type="GO" id="GO:0005524">
    <property type="term" value="F:ATP binding"/>
    <property type="evidence" value="ECO:0007669"/>
    <property type="project" value="UniProtKB-KW"/>
</dbReference>
<evidence type="ECO:0000259" key="6">
    <source>
        <dbReference type="PROSITE" id="PS50109"/>
    </source>
</evidence>
<dbReference type="InterPro" id="IPR004358">
    <property type="entry name" value="Sig_transdc_His_kin-like_C"/>
</dbReference>
<dbReference type="SMART" id="SM00388">
    <property type="entry name" value="HisKA"/>
    <property type="match status" value="1"/>
</dbReference>
<keyword evidence="5" id="KW-1133">Transmembrane helix</keyword>
<dbReference type="SUPFAM" id="SSF47384">
    <property type="entry name" value="Homodimeric domain of signal transducing histidine kinase"/>
    <property type="match status" value="1"/>
</dbReference>
<evidence type="ECO:0000256" key="1">
    <source>
        <dbReference type="ARBA" id="ARBA00000085"/>
    </source>
</evidence>
<dbReference type="InterPro" id="IPR011123">
    <property type="entry name" value="Y_Y_Y"/>
</dbReference>
<dbReference type="Pfam" id="PF07494">
    <property type="entry name" value="Reg_prop"/>
    <property type="match status" value="3"/>
</dbReference>